<dbReference type="WBParaSite" id="ECPE_0000590701-mRNA-1">
    <property type="protein sequence ID" value="ECPE_0000590701-mRNA-1"/>
    <property type="gene ID" value="ECPE_0000590701"/>
</dbReference>
<accession>A0A183AG09</accession>
<dbReference type="OrthoDB" id="6310872at2759"/>
<keyword evidence="2" id="KW-1185">Reference proteome</keyword>
<reference evidence="3" key="1">
    <citation type="submission" date="2016-06" db="UniProtKB">
        <authorList>
            <consortium name="WormBaseParasite"/>
        </authorList>
    </citation>
    <scope>IDENTIFICATION</scope>
</reference>
<proteinExistence type="predicted"/>
<dbReference type="Proteomes" id="UP000272942">
    <property type="component" value="Unassembled WGS sequence"/>
</dbReference>
<reference evidence="1 2" key="2">
    <citation type="submission" date="2018-11" db="EMBL/GenBank/DDBJ databases">
        <authorList>
            <consortium name="Pathogen Informatics"/>
        </authorList>
    </citation>
    <scope>NUCLEOTIDE SEQUENCE [LARGE SCALE GENOMIC DNA]</scope>
    <source>
        <strain evidence="1 2">Egypt</strain>
    </source>
</reference>
<evidence type="ECO:0000313" key="2">
    <source>
        <dbReference type="Proteomes" id="UP000272942"/>
    </source>
</evidence>
<gene>
    <name evidence="1" type="ORF">ECPE_LOCUS5894</name>
</gene>
<organism evidence="3">
    <name type="scientific">Echinostoma caproni</name>
    <dbReference type="NCBI Taxonomy" id="27848"/>
    <lineage>
        <taxon>Eukaryota</taxon>
        <taxon>Metazoa</taxon>
        <taxon>Spiralia</taxon>
        <taxon>Lophotrochozoa</taxon>
        <taxon>Platyhelminthes</taxon>
        <taxon>Trematoda</taxon>
        <taxon>Digenea</taxon>
        <taxon>Plagiorchiida</taxon>
        <taxon>Echinostomata</taxon>
        <taxon>Echinostomatoidea</taxon>
        <taxon>Echinostomatidae</taxon>
        <taxon>Echinostoma</taxon>
    </lineage>
</organism>
<sequence length="118" mass="13582">MMQSVTQSGYHGIRVTRIDPDGYTWWNSTLYVPSSGSTFKPGDHLLLLSPERCSINDEDIKVDFYKLPENTAFVPLIQIMDIIEEVYAQWVQAGRPTNSDRLGNRLEWLDYVVKTQLT</sequence>
<protein>
    <submittedName>
        <fullName evidence="3">DUF4384 domain-containing protein</fullName>
    </submittedName>
</protein>
<evidence type="ECO:0000313" key="3">
    <source>
        <dbReference type="WBParaSite" id="ECPE_0000590701-mRNA-1"/>
    </source>
</evidence>
<dbReference type="EMBL" id="UZAN01042810">
    <property type="protein sequence ID" value="VDP76841.1"/>
    <property type="molecule type" value="Genomic_DNA"/>
</dbReference>
<evidence type="ECO:0000313" key="1">
    <source>
        <dbReference type="EMBL" id="VDP76841.1"/>
    </source>
</evidence>
<name>A0A183AG09_9TREM</name>
<dbReference type="AlphaFoldDB" id="A0A183AG09"/>